<dbReference type="PROSITE" id="PS51186">
    <property type="entry name" value="GNAT"/>
    <property type="match status" value="1"/>
</dbReference>
<dbReference type="SUPFAM" id="SSF55729">
    <property type="entry name" value="Acyl-CoA N-acyltransferases (Nat)"/>
    <property type="match status" value="1"/>
</dbReference>
<dbReference type="InterPro" id="IPR000182">
    <property type="entry name" value="GNAT_dom"/>
</dbReference>
<dbReference type="EMBL" id="JABBGI010000004">
    <property type="protein sequence ID" value="NML68998.1"/>
    <property type="molecule type" value="Genomic_DNA"/>
</dbReference>
<dbReference type="InterPro" id="IPR050276">
    <property type="entry name" value="MshD_Acetyltransferase"/>
</dbReference>
<feature type="domain" description="N-acetyltransferase" evidence="1">
    <location>
        <begin position="14"/>
        <end position="160"/>
    </location>
</feature>
<dbReference type="InterPro" id="IPR016181">
    <property type="entry name" value="Acyl_CoA_acyltransferase"/>
</dbReference>
<organism evidence="2 3">
    <name type="scientific">Chryseobacterium antibioticum</name>
    <dbReference type="NCBI Taxonomy" id="2728847"/>
    <lineage>
        <taxon>Bacteria</taxon>
        <taxon>Pseudomonadati</taxon>
        <taxon>Bacteroidota</taxon>
        <taxon>Flavobacteriia</taxon>
        <taxon>Flavobacteriales</taxon>
        <taxon>Weeksellaceae</taxon>
        <taxon>Chryseobacterium group</taxon>
        <taxon>Chryseobacterium</taxon>
    </lineage>
</organism>
<proteinExistence type="predicted"/>
<keyword evidence="2" id="KW-0808">Transferase</keyword>
<dbReference type="Gene3D" id="3.40.630.30">
    <property type="match status" value="1"/>
</dbReference>
<dbReference type="PANTHER" id="PTHR43617">
    <property type="entry name" value="L-AMINO ACID N-ACETYLTRANSFERASE"/>
    <property type="match status" value="1"/>
</dbReference>
<evidence type="ECO:0000259" key="1">
    <source>
        <dbReference type="PROSITE" id="PS51186"/>
    </source>
</evidence>
<dbReference type="RefSeq" id="WP_169233569.1">
    <property type="nucleotide sequence ID" value="NZ_JABBGI010000004.1"/>
</dbReference>
<sequence>MNINYRILLPHESRNYRIIRLESLEKFPESFGANYQESLKIEKFRLESDIESQARDRFVMGAFVDDTLIGICAFVKDENNTGNIYQMYVRGSFQGKNIGFGLIQAVIDEAHKRFGGITIFLGVTDKNEKAYNLYRKIGFVEVIDNAEKKETGCNTQLFLNTADHMTPGKTH</sequence>
<dbReference type="Proteomes" id="UP000544054">
    <property type="component" value="Unassembled WGS sequence"/>
</dbReference>
<keyword evidence="3" id="KW-1185">Reference proteome</keyword>
<dbReference type="Pfam" id="PF00583">
    <property type="entry name" value="Acetyltransf_1"/>
    <property type="match status" value="1"/>
</dbReference>
<protein>
    <submittedName>
        <fullName evidence="2">GNAT family N-acetyltransferase</fullName>
    </submittedName>
</protein>
<reference evidence="2 3" key="1">
    <citation type="submission" date="2020-04" db="EMBL/GenBank/DDBJ databases">
        <title>Chryseobacterium sp. RP-3-3 sp. nov., isolated from Jeju soil.</title>
        <authorList>
            <person name="Dahal R.H."/>
        </authorList>
    </citation>
    <scope>NUCLEOTIDE SEQUENCE [LARGE SCALE GENOMIC DNA]</scope>
    <source>
        <strain evidence="2 3">RP-3-3</strain>
    </source>
</reference>
<dbReference type="CDD" id="cd04301">
    <property type="entry name" value="NAT_SF"/>
    <property type="match status" value="1"/>
</dbReference>
<evidence type="ECO:0000313" key="3">
    <source>
        <dbReference type="Proteomes" id="UP000544054"/>
    </source>
</evidence>
<dbReference type="GO" id="GO:0016747">
    <property type="term" value="F:acyltransferase activity, transferring groups other than amino-acyl groups"/>
    <property type="evidence" value="ECO:0007669"/>
    <property type="project" value="InterPro"/>
</dbReference>
<dbReference type="AlphaFoldDB" id="A0A7Y0FQG1"/>
<comment type="caution">
    <text evidence="2">The sequence shown here is derived from an EMBL/GenBank/DDBJ whole genome shotgun (WGS) entry which is preliminary data.</text>
</comment>
<name>A0A7Y0FQG1_9FLAO</name>
<gene>
    <name evidence="2" type="ORF">HHL23_04210</name>
</gene>
<accession>A0A7Y0FQG1</accession>
<evidence type="ECO:0000313" key="2">
    <source>
        <dbReference type="EMBL" id="NML68998.1"/>
    </source>
</evidence>